<evidence type="ECO:0008006" key="6">
    <source>
        <dbReference type="Google" id="ProtNLM"/>
    </source>
</evidence>
<organism evidence="4 5">
    <name type="scientific">Winogradskya humida</name>
    <dbReference type="NCBI Taxonomy" id="113566"/>
    <lineage>
        <taxon>Bacteria</taxon>
        <taxon>Bacillati</taxon>
        <taxon>Actinomycetota</taxon>
        <taxon>Actinomycetes</taxon>
        <taxon>Micromonosporales</taxon>
        <taxon>Micromonosporaceae</taxon>
        <taxon>Winogradskya</taxon>
    </lineage>
</organism>
<evidence type="ECO:0000256" key="2">
    <source>
        <dbReference type="ARBA" id="ARBA00022857"/>
    </source>
</evidence>
<proteinExistence type="inferred from homology"/>
<dbReference type="PANTHER" id="PTHR43391:SF14">
    <property type="entry name" value="DEHYDROGENASE_REDUCTASE SDR FAMILY PROTEIN 7-LIKE"/>
    <property type="match status" value="1"/>
</dbReference>
<dbReference type="SUPFAM" id="SSF51735">
    <property type="entry name" value="NAD(P)-binding Rossmann-fold domains"/>
    <property type="match status" value="1"/>
</dbReference>
<dbReference type="InterPro" id="IPR036291">
    <property type="entry name" value="NAD(P)-bd_dom_sf"/>
</dbReference>
<protein>
    <recommendedName>
        <fullName evidence="6">Short subunit dehydrogenase</fullName>
    </recommendedName>
</protein>
<dbReference type="PANTHER" id="PTHR43391">
    <property type="entry name" value="RETINOL DEHYDROGENASE-RELATED"/>
    <property type="match status" value="1"/>
</dbReference>
<dbReference type="InterPro" id="IPR002347">
    <property type="entry name" value="SDR_fam"/>
</dbReference>
<comment type="caution">
    <text evidence="4">The sequence shown here is derived from an EMBL/GenBank/DDBJ whole genome shotgun (WGS) entry which is preliminary data.</text>
</comment>
<reference evidence="4 5" key="1">
    <citation type="submission" date="2021-01" db="EMBL/GenBank/DDBJ databases">
        <title>Whole genome shotgun sequence of Actinoplanes humidus NBRC 14915.</title>
        <authorList>
            <person name="Komaki H."/>
            <person name="Tamura T."/>
        </authorList>
    </citation>
    <scope>NUCLEOTIDE SEQUENCE [LARGE SCALE GENOMIC DNA]</scope>
    <source>
        <strain evidence="4 5">NBRC 14915</strain>
    </source>
</reference>
<keyword evidence="2" id="KW-0521">NADP</keyword>
<evidence type="ECO:0000313" key="5">
    <source>
        <dbReference type="Proteomes" id="UP000603200"/>
    </source>
</evidence>
<sequence length="151" mass="15688">MRAAWLAADGAAVSVAARRTDRLEQTARQIREIGGTALVVPADLTGAAAAAEAVDTTTRTLGRLDTLVNAAGVMLNGPSEEALLGEWDRMVDINLRGLMYVTRAALPHLLASGGRHALGGGRRHRCDRGVAAGVHHAGSAVLGCRAGAYRE</sequence>
<dbReference type="Proteomes" id="UP000603200">
    <property type="component" value="Unassembled WGS sequence"/>
</dbReference>
<name>A0ABQ4A3S3_9ACTN</name>
<dbReference type="EMBL" id="BOMN01000122">
    <property type="protein sequence ID" value="GIE25483.1"/>
    <property type="molecule type" value="Genomic_DNA"/>
</dbReference>
<gene>
    <name evidence="4" type="ORF">Ahu01nite_085850</name>
</gene>
<keyword evidence="3" id="KW-0560">Oxidoreductase</keyword>
<comment type="similarity">
    <text evidence="1">Belongs to the short-chain dehydrogenases/reductases (SDR) family.</text>
</comment>
<keyword evidence="5" id="KW-1185">Reference proteome</keyword>
<evidence type="ECO:0000256" key="3">
    <source>
        <dbReference type="ARBA" id="ARBA00023002"/>
    </source>
</evidence>
<dbReference type="Pfam" id="PF00106">
    <property type="entry name" value="adh_short"/>
    <property type="match status" value="1"/>
</dbReference>
<evidence type="ECO:0000313" key="4">
    <source>
        <dbReference type="EMBL" id="GIE25483.1"/>
    </source>
</evidence>
<evidence type="ECO:0000256" key="1">
    <source>
        <dbReference type="ARBA" id="ARBA00006484"/>
    </source>
</evidence>
<accession>A0ABQ4A3S3</accession>
<dbReference type="Gene3D" id="3.40.50.720">
    <property type="entry name" value="NAD(P)-binding Rossmann-like Domain"/>
    <property type="match status" value="1"/>
</dbReference>